<evidence type="ECO:0000256" key="3">
    <source>
        <dbReference type="ARBA" id="ARBA00022692"/>
    </source>
</evidence>
<protein>
    <submittedName>
        <fullName evidence="6">G protein-coupled receptor</fullName>
    </submittedName>
</protein>
<accession>A0A8R1UX39</accession>
<name>A0A2A6D2J1_PRIPA</name>
<evidence type="ECO:0000256" key="1">
    <source>
        <dbReference type="ARBA" id="ARBA00004141"/>
    </source>
</evidence>
<keyword evidence="5" id="KW-0472">Membrane</keyword>
<evidence type="ECO:0000256" key="2">
    <source>
        <dbReference type="ARBA" id="ARBA00009166"/>
    </source>
</evidence>
<comment type="similarity">
    <text evidence="2">Belongs to the nematode receptor-like protein srd family.</text>
</comment>
<proteinExistence type="inferred from homology"/>
<accession>A0A2A6D2J1</accession>
<dbReference type="EnsemblMetazoa" id="PPA42474.1">
    <property type="protein sequence ID" value="PPA42474.1"/>
    <property type="gene ID" value="WBGene00280843"/>
</dbReference>
<dbReference type="OrthoDB" id="5859769at2759"/>
<keyword evidence="3" id="KW-0812">Transmembrane</keyword>
<gene>
    <name evidence="6" type="primary">WBGene00280843</name>
</gene>
<keyword evidence="7" id="KW-1185">Reference proteome</keyword>
<reference evidence="6" key="2">
    <citation type="submission" date="2022-06" db="UniProtKB">
        <authorList>
            <consortium name="EnsemblMetazoa"/>
        </authorList>
    </citation>
    <scope>IDENTIFICATION</scope>
    <source>
        <strain evidence="6">PS312</strain>
    </source>
</reference>
<dbReference type="AlphaFoldDB" id="A0A2A6D2J1"/>
<evidence type="ECO:0000256" key="4">
    <source>
        <dbReference type="ARBA" id="ARBA00022989"/>
    </source>
</evidence>
<sequence length="196" mass="22264">NRTMIIFTIRLALLGFGFVMSMLLLMVILRGTPQTIKTYSVLLFWCAFNDVVSISADILTMERLTMLLPSFVFIAAGPCTLISHDFCNYCNSFFCGSIVQSTIIQCISFWYRLRILSKPSPSAFMLNMIFLPCTIPNVAHMASYRSAIFFKHVKAYDPALLETVEKVYPQTNWTGAFEYPTYSNQPKLLPTATFLL</sequence>
<dbReference type="Proteomes" id="UP000005239">
    <property type="component" value="Unassembled WGS sequence"/>
</dbReference>
<organism evidence="6 7">
    <name type="scientific">Pristionchus pacificus</name>
    <name type="common">Parasitic nematode worm</name>
    <dbReference type="NCBI Taxonomy" id="54126"/>
    <lineage>
        <taxon>Eukaryota</taxon>
        <taxon>Metazoa</taxon>
        <taxon>Ecdysozoa</taxon>
        <taxon>Nematoda</taxon>
        <taxon>Chromadorea</taxon>
        <taxon>Rhabditida</taxon>
        <taxon>Rhabditina</taxon>
        <taxon>Diplogasteromorpha</taxon>
        <taxon>Diplogasteroidea</taxon>
        <taxon>Neodiplogasteridae</taxon>
        <taxon>Pristionchus</taxon>
    </lineage>
</organism>
<dbReference type="PANTHER" id="PTHR22945">
    <property type="entry name" value="SERPENTINE RECEPTOR, CLASS D DELTA"/>
    <property type="match status" value="1"/>
</dbReference>
<dbReference type="Pfam" id="PF10317">
    <property type="entry name" value="7TM_GPCR_Srd"/>
    <property type="match status" value="1"/>
</dbReference>
<evidence type="ECO:0000313" key="6">
    <source>
        <dbReference type="EnsemblMetazoa" id="PPA42474.1"/>
    </source>
</evidence>
<dbReference type="InterPro" id="IPR019421">
    <property type="entry name" value="7TM_GPCR_serpentine_rcpt_Srd"/>
</dbReference>
<comment type="subcellular location">
    <subcellularLocation>
        <location evidence="1">Membrane</location>
        <topology evidence="1">Multi-pass membrane protein</topology>
    </subcellularLocation>
</comment>
<dbReference type="InterPro" id="IPR050920">
    <property type="entry name" value="Nematode_rcpt-like_delta"/>
</dbReference>
<evidence type="ECO:0000313" key="7">
    <source>
        <dbReference type="Proteomes" id="UP000005239"/>
    </source>
</evidence>
<dbReference type="PANTHER" id="PTHR22945:SF40">
    <property type="entry name" value="SERPENTINE RECEPTOR, CLASS D (DELTA)-RELATED"/>
    <property type="match status" value="1"/>
</dbReference>
<dbReference type="GO" id="GO:0016020">
    <property type="term" value="C:membrane"/>
    <property type="evidence" value="ECO:0007669"/>
    <property type="project" value="UniProtKB-SubCell"/>
</dbReference>
<reference evidence="7" key="1">
    <citation type="journal article" date="2008" name="Nat. Genet.">
        <title>The Pristionchus pacificus genome provides a unique perspective on nematode lifestyle and parasitism.</title>
        <authorList>
            <person name="Dieterich C."/>
            <person name="Clifton S.W."/>
            <person name="Schuster L.N."/>
            <person name="Chinwalla A."/>
            <person name="Delehaunty K."/>
            <person name="Dinkelacker I."/>
            <person name="Fulton L."/>
            <person name="Fulton R."/>
            <person name="Godfrey J."/>
            <person name="Minx P."/>
            <person name="Mitreva M."/>
            <person name="Roeseler W."/>
            <person name="Tian H."/>
            <person name="Witte H."/>
            <person name="Yang S.P."/>
            <person name="Wilson R.K."/>
            <person name="Sommer R.J."/>
        </authorList>
    </citation>
    <scope>NUCLEOTIDE SEQUENCE [LARGE SCALE GENOMIC DNA]</scope>
    <source>
        <strain evidence="7">PS312</strain>
    </source>
</reference>
<keyword evidence="4" id="KW-1133">Transmembrane helix</keyword>
<evidence type="ECO:0000256" key="5">
    <source>
        <dbReference type="ARBA" id="ARBA00023136"/>
    </source>
</evidence>